<evidence type="ECO:0000256" key="1">
    <source>
        <dbReference type="SAM" id="MobiDB-lite"/>
    </source>
</evidence>
<dbReference type="Proteomes" id="UP000278036">
    <property type="component" value="Unassembled WGS sequence"/>
</dbReference>
<evidence type="ECO:0000313" key="2">
    <source>
        <dbReference type="EMBL" id="RKK02481.1"/>
    </source>
</evidence>
<keyword evidence="4" id="KW-1185">Reference proteome</keyword>
<reference evidence="2 5" key="1">
    <citation type="submission" date="2018-09" db="EMBL/GenBank/DDBJ databases">
        <title>Roseomonas sp. nov., isolated from feces of Tibetan antelopes in the Qinghai-Tibet plateau, China.</title>
        <authorList>
            <person name="Tian Z."/>
        </authorList>
    </citation>
    <scope>NUCLEOTIDE SEQUENCE [LARGE SCALE GENOMIC DNA]</scope>
    <source>
        <strain evidence="3 4">Z23</strain>
        <strain evidence="2 5">Z24</strain>
    </source>
</reference>
<name>A0A3A9JAD5_9PROT</name>
<gene>
    <name evidence="2" type="ORF">D6Z83_19595</name>
    <name evidence="3" type="ORF">EBE87_12060</name>
</gene>
<accession>A0A3A9JAD5</accession>
<feature type="compositionally biased region" description="Basic and acidic residues" evidence="1">
    <location>
        <begin position="24"/>
        <end position="35"/>
    </location>
</feature>
<feature type="compositionally biased region" description="Acidic residues" evidence="1">
    <location>
        <begin position="14"/>
        <end position="23"/>
    </location>
</feature>
<sequence length="66" mass="7211">MEQRHAQRHHEEQAGDAEAELEDPPPRRRAGEELPRPVPPDPGPAPPAAEPGQHPGAVGHHQRLSQ</sequence>
<dbReference type="EMBL" id="RFLX01000007">
    <property type="protein sequence ID" value="RMI24911.1"/>
    <property type="molecule type" value="Genomic_DNA"/>
</dbReference>
<dbReference type="AlphaFoldDB" id="A0A3A9JAD5"/>
<feature type="compositionally biased region" description="Pro residues" evidence="1">
    <location>
        <begin position="36"/>
        <end position="49"/>
    </location>
</feature>
<organism evidence="2 5">
    <name type="scientific">Teichococcus wenyumeiae</name>
    <dbReference type="NCBI Taxonomy" id="2478470"/>
    <lineage>
        <taxon>Bacteria</taxon>
        <taxon>Pseudomonadati</taxon>
        <taxon>Pseudomonadota</taxon>
        <taxon>Alphaproteobacteria</taxon>
        <taxon>Acetobacterales</taxon>
        <taxon>Roseomonadaceae</taxon>
        <taxon>Roseomonas</taxon>
    </lineage>
</organism>
<dbReference type="EMBL" id="RAQU01000149">
    <property type="protein sequence ID" value="RKK02481.1"/>
    <property type="molecule type" value="Genomic_DNA"/>
</dbReference>
<comment type="caution">
    <text evidence="2">The sequence shown here is derived from an EMBL/GenBank/DDBJ whole genome shotgun (WGS) entry which is preliminary data.</text>
</comment>
<feature type="region of interest" description="Disordered" evidence="1">
    <location>
        <begin position="1"/>
        <end position="66"/>
    </location>
</feature>
<evidence type="ECO:0000313" key="4">
    <source>
        <dbReference type="Proteomes" id="UP000274097"/>
    </source>
</evidence>
<feature type="compositionally biased region" description="Basic and acidic residues" evidence="1">
    <location>
        <begin position="1"/>
        <end position="13"/>
    </location>
</feature>
<evidence type="ECO:0000313" key="3">
    <source>
        <dbReference type="EMBL" id="RMI24911.1"/>
    </source>
</evidence>
<proteinExistence type="predicted"/>
<dbReference type="InParanoid" id="A0A3A9JAD5"/>
<dbReference type="Proteomes" id="UP000274097">
    <property type="component" value="Unassembled WGS sequence"/>
</dbReference>
<evidence type="ECO:0000313" key="5">
    <source>
        <dbReference type="Proteomes" id="UP000278036"/>
    </source>
</evidence>
<protein>
    <submittedName>
        <fullName evidence="2">Uncharacterized protein</fullName>
    </submittedName>
</protein>